<dbReference type="Proteomes" id="UP000499080">
    <property type="component" value="Unassembled WGS sequence"/>
</dbReference>
<evidence type="ECO:0000313" key="2">
    <source>
        <dbReference type="EMBL" id="GBN20219.1"/>
    </source>
</evidence>
<protein>
    <submittedName>
        <fullName evidence="2">Uncharacterized protein</fullName>
    </submittedName>
</protein>
<comment type="caution">
    <text evidence="2">The sequence shown here is derived from an EMBL/GenBank/DDBJ whole genome shotgun (WGS) entry which is preliminary data.</text>
</comment>
<feature type="region of interest" description="Disordered" evidence="1">
    <location>
        <begin position="87"/>
        <end position="108"/>
    </location>
</feature>
<evidence type="ECO:0000256" key="1">
    <source>
        <dbReference type="SAM" id="MobiDB-lite"/>
    </source>
</evidence>
<reference evidence="2 3" key="1">
    <citation type="journal article" date="2019" name="Sci. Rep.">
        <title>Orb-weaving spider Araneus ventricosus genome elucidates the spidroin gene catalogue.</title>
        <authorList>
            <person name="Kono N."/>
            <person name="Nakamura H."/>
            <person name="Ohtoshi R."/>
            <person name="Moran D.A.P."/>
            <person name="Shinohara A."/>
            <person name="Yoshida Y."/>
            <person name="Fujiwara M."/>
            <person name="Mori M."/>
            <person name="Tomita M."/>
            <person name="Arakawa K."/>
        </authorList>
    </citation>
    <scope>NUCLEOTIDE SEQUENCE [LARGE SCALE GENOMIC DNA]</scope>
</reference>
<evidence type="ECO:0000313" key="3">
    <source>
        <dbReference type="Proteomes" id="UP000499080"/>
    </source>
</evidence>
<gene>
    <name evidence="2" type="ORF">AVEN_113817_1</name>
</gene>
<proteinExistence type="predicted"/>
<dbReference type="AlphaFoldDB" id="A0A4Y2M0E2"/>
<keyword evidence="3" id="KW-1185">Reference proteome</keyword>
<accession>A0A4Y2M0E2</accession>
<dbReference type="EMBL" id="BGPR01006582">
    <property type="protein sequence ID" value="GBN20219.1"/>
    <property type="molecule type" value="Genomic_DNA"/>
</dbReference>
<organism evidence="2 3">
    <name type="scientific">Araneus ventricosus</name>
    <name type="common">Orbweaver spider</name>
    <name type="synonym">Epeira ventricosa</name>
    <dbReference type="NCBI Taxonomy" id="182803"/>
    <lineage>
        <taxon>Eukaryota</taxon>
        <taxon>Metazoa</taxon>
        <taxon>Ecdysozoa</taxon>
        <taxon>Arthropoda</taxon>
        <taxon>Chelicerata</taxon>
        <taxon>Arachnida</taxon>
        <taxon>Araneae</taxon>
        <taxon>Araneomorphae</taxon>
        <taxon>Entelegynae</taxon>
        <taxon>Araneoidea</taxon>
        <taxon>Araneidae</taxon>
        <taxon>Araneus</taxon>
    </lineage>
</organism>
<name>A0A4Y2M0E2_ARAVE</name>
<feature type="compositionally biased region" description="Acidic residues" evidence="1">
    <location>
        <begin position="94"/>
        <end position="104"/>
    </location>
</feature>
<sequence length="155" mass="17933">MKSWELSFYCEDLSRRHLGDLPENDLGLPISQKIDNDLQFSSMDLLPVRNTYTHFHVRDKFGSENGMQEEQNDRAKFAERKLHSVHCARKDDQTGSDEEEECPAELERSSVGSIGHVIRYKNRKEIFLYVEASVERAEKSFCIETPSAPHRGTQE</sequence>